<evidence type="ECO:0000256" key="8">
    <source>
        <dbReference type="ARBA" id="ARBA00023053"/>
    </source>
</evidence>
<keyword evidence="6" id="KW-0769">Symport</keyword>
<dbReference type="AlphaFoldDB" id="A0A9D2RG02"/>
<comment type="similarity">
    <text evidence="2 13">Belongs to the sodium:solute symporter (SSF) (TC 2.A.21) family.</text>
</comment>
<keyword evidence="10 14" id="KW-0472">Membrane</keyword>
<dbReference type="PROSITE" id="PS50283">
    <property type="entry name" value="NA_SOLUT_SYMP_3"/>
    <property type="match status" value="1"/>
</dbReference>
<feature type="transmembrane region" description="Helical" evidence="14">
    <location>
        <begin position="40"/>
        <end position="61"/>
    </location>
</feature>
<keyword evidence="5 14" id="KW-0812">Transmembrane</keyword>
<feature type="transmembrane region" description="Helical" evidence="14">
    <location>
        <begin position="73"/>
        <end position="95"/>
    </location>
</feature>
<evidence type="ECO:0000313" key="16">
    <source>
        <dbReference type="Proteomes" id="UP000823889"/>
    </source>
</evidence>
<dbReference type="PANTHER" id="PTHR48086:SF3">
    <property type="entry name" value="SODIUM_PROLINE SYMPORTER"/>
    <property type="match status" value="1"/>
</dbReference>
<dbReference type="EMBL" id="DWUQ01000103">
    <property type="protein sequence ID" value="HJD44383.1"/>
    <property type="molecule type" value="Genomic_DNA"/>
</dbReference>
<feature type="transmembrane region" description="Helical" evidence="14">
    <location>
        <begin position="6"/>
        <end position="28"/>
    </location>
</feature>
<reference evidence="15" key="2">
    <citation type="submission" date="2021-04" db="EMBL/GenBank/DDBJ databases">
        <authorList>
            <person name="Gilroy R."/>
        </authorList>
    </citation>
    <scope>NUCLEOTIDE SEQUENCE</scope>
    <source>
        <strain evidence="15">9264</strain>
    </source>
</reference>
<keyword evidence="4" id="KW-1003">Cell membrane</keyword>
<evidence type="ECO:0000256" key="5">
    <source>
        <dbReference type="ARBA" id="ARBA00022692"/>
    </source>
</evidence>
<dbReference type="Gene3D" id="1.20.1730.10">
    <property type="entry name" value="Sodium/glucose cotransporter"/>
    <property type="match status" value="1"/>
</dbReference>
<dbReference type="Proteomes" id="UP000823889">
    <property type="component" value="Unassembled WGS sequence"/>
</dbReference>
<dbReference type="GO" id="GO:0006814">
    <property type="term" value="P:sodium ion transport"/>
    <property type="evidence" value="ECO:0007669"/>
    <property type="project" value="UniProtKB-KW"/>
</dbReference>
<evidence type="ECO:0000256" key="11">
    <source>
        <dbReference type="ARBA" id="ARBA00023201"/>
    </source>
</evidence>
<feature type="transmembrane region" description="Helical" evidence="14">
    <location>
        <begin position="310"/>
        <end position="343"/>
    </location>
</feature>
<keyword evidence="3" id="KW-0813">Transport</keyword>
<evidence type="ECO:0000313" key="15">
    <source>
        <dbReference type="EMBL" id="HJD44383.1"/>
    </source>
</evidence>
<evidence type="ECO:0000256" key="3">
    <source>
        <dbReference type="ARBA" id="ARBA00022448"/>
    </source>
</evidence>
<keyword evidence="8" id="KW-0915">Sodium</keyword>
<gene>
    <name evidence="15" type="ORF">H9906_05050</name>
</gene>
<dbReference type="InterPro" id="IPR001734">
    <property type="entry name" value="Na/solute_symporter"/>
</dbReference>
<evidence type="ECO:0008006" key="17">
    <source>
        <dbReference type="Google" id="ProtNLM"/>
    </source>
</evidence>
<evidence type="ECO:0000256" key="12">
    <source>
        <dbReference type="ARBA" id="ARBA00033708"/>
    </source>
</evidence>
<protein>
    <recommendedName>
        <fullName evidence="17">Sodium:solute symporter family protein</fullName>
    </recommendedName>
</protein>
<dbReference type="PANTHER" id="PTHR48086">
    <property type="entry name" value="SODIUM/PROLINE SYMPORTER-RELATED"/>
    <property type="match status" value="1"/>
</dbReference>
<evidence type="ECO:0000256" key="7">
    <source>
        <dbReference type="ARBA" id="ARBA00022989"/>
    </source>
</evidence>
<reference evidence="15" key="1">
    <citation type="journal article" date="2021" name="PeerJ">
        <title>Extensive microbial diversity within the chicken gut microbiome revealed by metagenomics and culture.</title>
        <authorList>
            <person name="Gilroy R."/>
            <person name="Ravi A."/>
            <person name="Getino M."/>
            <person name="Pursley I."/>
            <person name="Horton D.L."/>
            <person name="Alikhan N.F."/>
            <person name="Baker D."/>
            <person name="Gharbi K."/>
            <person name="Hall N."/>
            <person name="Watson M."/>
            <person name="Adriaenssens E.M."/>
            <person name="Foster-Nyarko E."/>
            <person name="Jarju S."/>
            <person name="Secka A."/>
            <person name="Antonio M."/>
            <person name="Oren A."/>
            <person name="Chaudhuri R.R."/>
            <person name="La Ragione R."/>
            <person name="Hildebrand F."/>
            <person name="Pallen M.J."/>
        </authorList>
    </citation>
    <scope>NUCLEOTIDE SEQUENCE</scope>
    <source>
        <strain evidence="15">9264</strain>
    </source>
</reference>
<feature type="transmembrane region" description="Helical" evidence="14">
    <location>
        <begin position="268"/>
        <end position="290"/>
    </location>
</feature>
<evidence type="ECO:0000256" key="1">
    <source>
        <dbReference type="ARBA" id="ARBA00004651"/>
    </source>
</evidence>
<dbReference type="InterPro" id="IPR050277">
    <property type="entry name" value="Sodium:Solute_Symporter"/>
</dbReference>
<evidence type="ECO:0000256" key="4">
    <source>
        <dbReference type="ARBA" id="ARBA00022475"/>
    </source>
</evidence>
<sequence>MEQAFLSPVVAIGIVIALSVGILLFGHVVSRRYVKNANDYLYAGRNVGLALGTAALVAAWITGNTTMAAPELAYNVGLIGSIAVSTMGLSLALFAPLARRIKRLMPEGYSSGEFIRRRYGEAAWKLYLVLAVYYFLGFLVTQAMAGGILLQAISGIDYKFGMLCIMIVCTYYTLRGGLKTILATDFLLSMIILGTLFAVAAWAYFSFDVSQIYSGTLDMKPSTLNMVTAAGLMFLGSNFLFGCGEIFHSNIWWQRVYASSERTAAKSFAAAGLIWFAVPIVAGSLAYIAISQKYDIPQVNMIFPIVVSNTMGVAGAVLVLVIIYAALASTVASLLTGASGLIVNDIYRGIINKNADDTQVQKYVRYTVVALALITIAVAWNPFESLYLVLLLTGPAVASMIWPIVYGIYTKQTNTSCAFWAMLVGMAAGLMAYFFISPYAAAVFSAAASGIIVFVMTALAPNHRFEWKELDHASDTVRA</sequence>
<evidence type="ECO:0000256" key="13">
    <source>
        <dbReference type="RuleBase" id="RU362091"/>
    </source>
</evidence>
<feature type="transmembrane region" description="Helical" evidence="14">
    <location>
        <begin position="186"/>
        <end position="207"/>
    </location>
</feature>
<keyword evidence="7 14" id="KW-1133">Transmembrane helix</keyword>
<keyword evidence="11" id="KW-0739">Sodium transport</keyword>
<feature type="transmembrane region" description="Helical" evidence="14">
    <location>
        <begin position="126"/>
        <end position="150"/>
    </location>
</feature>
<comment type="subcellular location">
    <subcellularLocation>
        <location evidence="1">Cell membrane</location>
        <topology evidence="1">Multi-pass membrane protein</topology>
    </subcellularLocation>
</comment>
<feature type="transmembrane region" description="Helical" evidence="14">
    <location>
        <begin position="227"/>
        <end position="247"/>
    </location>
</feature>
<comment type="caution">
    <text evidence="15">The sequence shown here is derived from an EMBL/GenBank/DDBJ whole genome shotgun (WGS) entry which is preliminary data.</text>
</comment>
<evidence type="ECO:0000256" key="2">
    <source>
        <dbReference type="ARBA" id="ARBA00006434"/>
    </source>
</evidence>
<comment type="catalytic activity">
    <reaction evidence="12">
        <text>L-proline(in) + Na(+)(in) = L-proline(out) + Na(+)(out)</text>
        <dbReference type="Rhea" id="RHEA:28967"/>
        <dbReference type="ChEBI" id="CHEBI:29101"/>
        <dbReference type="ChEBI" id="CHEBI:60039"/>
    </reaction>
</comment>
<evidence type="ECO:0000256" key="14">
    <source>
        <dbReference type="SAM" id="Phobius"/>
    </source>
</evidence>
<feature type="transmembrane region" description="Helical" evidence="14">
    <location>
        <begin position="156"/>
        <end position="174"/>
    </location>
</feature>
<dbReference type="InterPro" id="IPR038377">
    <property type="entry name" value="Na/Glc_symporter_sf"/>
</dbReference>
<name>A0A9D2RG02_9BURK</name>
<proteinExistence type="inferred from homology"/>
<evidence type="ECO:0000256" key="10">
    <source>
        <dbReference type="ARBA" id="ARBA00023136"/>
    </source>
</evidence>
<evidence type="ECO:0000256" key="6">
    <source>
        <dbReference type="ARBA" id="ARBA00022847"/>
    </source>
</evidence>
<feature type="transmembrane region" description="Helical" evidence="14">
    <location>
        <begin position="386"/>
        <end position="405"/>
    </location>
</feature>
<dbReference type="GO" id="GO:0005886">
    <property type="term" value="C:plasma membrane"/>
    <property type="evidence" value="ECO:0007669"/>
    <property type="project" value="UniProtKB-SubCell"/>
</dbReference>
<evidence type="ECO:0000256" key="9">
    <source>
        <dbReference type="ARBA" id="ARBA00023065"/>
    </source>
</evidence>
<dbReference type="GO" id="GO:0015293">
    <property type="term" value="F:symporter activity"/>
    <property type="evidence" value="ECO:0007669"/>
    <property type="project" value="UniProtKB-KW"/>
</dbReference>
<feature type="transmembrane region" description="Helical" evidence="14">
    <location>
        <begin position="363"/>
        <end position="380"/>
    </location>
</feature>
<dbReference type="Pfam" id="PF00474">
    <property type="entry name" value="SSF"/>
    <property type="match status" value="1"/>
</dbReference>
<feature type="transmembrane region" description="Helical" evidence="14">
    <location>
        <begin position="417"/>
        <end position="436"/>
    </location>
</feature>
<keyword evidence="9" id="KW-0406">Ion transport</keyword>
<accession>A0A9D2RG02</accession>
<feature type="transmembrane region" description="Helical" evidence="14">
    <location>
        <begin position="442"/>
        <end position="460"/>
    </location>
</feature>
<organism evidence="15 16">
    <name type="scientific">Candidatus Paenalcaligenes intestinipullorum</name>
    <dbReference type="NCBI Taxonomy" id="2838718"/>
    <lineage>
        <taxon>Bacteria</taxon>
        <taxon>Pseudomonadati</taxon>
        <taxon>Pseudomonadota</taxon>
        <taxon>Betaproteobacteria</taxon>
        <taxon>Burkholderiales</taxon>
        <taxon>Alcaligenaceae</taxon>
        <taxon>Paenalcaligenes</taxon>
    </lineage>
</organism>